<dbReference type="PANTHER" id="PTHR10146:SF14">
    <property type="entry name" value="PYRIDOXAL PHOSPHATE HOMEOSTASIS PROTEIN"/>
    <property type="match status" value="1"/>
</dbReference>
<evidence type="ECO:0000313" key="6">
    <source>
        <dbReference type="EMBL" id="SMC36033.1"/>
    </source>
</evidence>
<dbReference type="FunFam" id="3.20.20.10:FF:000018">
    <property type="entry name" value="Pyridoxal phosphate homeostasis protein"/>
    <property type="match status" value="1"/>
</dbReference>
<keyword evidence="7" id="KW-1185">Reference proteome</keyword>
<evidence type="ECO:0000256" key="2">
    <source>
        <dbReference type="HAMAP-Rule" id="MF_02087"/>
    </source>
</evidence>
<gene>
    <name evidence="6" type="ORF">SAMN06296008_10389</name>
</gene>
<dbReference type="EMBL" id="FWXJ01000003">
    <property type="protein sequence ID" value="SMC36033.1"/>
    <property type="molecule type" value="Genomic_DNA"/>
</dbReference>
<feature type="domain" description="Alanine racemase N-terminal" evidence="5">
    <location>
        <begin position="9"/>
        <end position="226"/>
    </location>
</feature>
<dbReference type="Pfam" id="PF01168">
    <property type="entry name" value="Ala_racemase_N"/>
    <property type="match status" value="1"/>
</dbReference>
<dbReference type="GO" id="GO:0030170">
    <property type="term" value="F:pyridoxal phosphate binding"/>
    <property type="evidence" value="ECO:0007669"/>
    <property type="project" value="UniProtKB-UniRule"/>
</dbReference>
<feature type="modified residue" description="N6-(pyridoxal phosphate)lysine" evidence="2 3">
    <location>
        <position position="35"/>
    </location>
</feature>
<dbReference type="Proteomes" id="UP000192708">
    <property type="component" value="Unassembled WGS sequence"/>
</dbReference>
<evidence type="ECO:0000259" key="5">
    <source>
        <dbReference type="Pfam" id="PF01168"/>
    </source>
</evidence>
<organism evidence="6 7">
    <name type="scientific">Polynucleobacter kasalickyi</name>
    <dbReference type="NCBI Taxonomy" id="1938817"/>
    <lineage>
        <taxon>Bacteria</taxon>
        <taxon>Pseudomonadati</taxon>
        <taxon>Pseudomonadota</taxon>
        <taxon>Betaproteobacteria</taxon>
        <taxon>Burkholderiales</taxon>
        <taxon>Burkholderiaceae</taxon>
        <taxon>Polynucleobacter</taxon>
    </lineage>
</organism>
<sequence>MSILSQLQACQERISKACQQANRASQSVQLIAVSKTHTAEKVLKAFEGGQKHFGENYVQECLEKIHSLEAHRKEMIWHFIGPLQSNKTKLIAEQVDWVQSVDREKIAQRLSSQRPPDLAPLKILVQVNISGETTKSGVTPSEALQLCRVILALPNLQLRGLMAIPEPGASSDSLKELHHLFEKIKMTLGDYNLFDTLSMGMSDDLELAIQSGSTMVRIGTAIFGQRDKTAINN</sequence>
<dbReference type="InterPro" id="IPR011078">
    <property type="entry name" value="PyrdxlP_homeostasis"/>
</dbReference>
<dbReference type="STRING" id="1938817.SAMN06296008_10389"/>
<dbReference type="PANTHER" id="PTHR10146">
    <property type="entry name" value="PROLINE SYNTHETASE CO-TRANSCRIBED BACTERIAL HOMOLOG PROTEIN"/>
    <property type="match status" value="1"/>
</dbReference>
<dbReference type="HAMAP" id="MF_02087">
    <property type="entry name" value="PLP_homeostasis"/>
    <property type="match status" value="1"/>
</dbReference>
<name>A0A1W1YIR3_9BURK</name>
<dbReference type="AlphaFoldDB" id="A0A1W1YIR3"/>
<dbReference type="SUPFAM" id="SSF51419">
    <property type="entry name" value="PLP-binding barrel"/>
    <property type="match status" value="1"/>
</dbReference>
<dbReference type="CDD" id="cd06824">
    <property type="entry name" value="PLPDE_III_Yggs_like"/>
    <property type="match status" value="1"/>
</dbReference>
<dbReference type="Gene3D" id="3.20.20.10">
    <property type="entry name" value="Alanine racemase"/>
    <property type="match status" value="1"/>
</dbReference>
<comment type="similarity">
    <text evidence="2 4">Belongs to the pyridoxal phosphate-binding protein YggS/PROSC family.</text>
</comment>
<evidence type="ECO:0000256" key="3">
    <source>
        <dbReference type="PIRSR" id="PIRSR004848-1"/>
    </source>
</evidence>
<protein>
    <recommendedName>
        <fullName evidence="2">Pyridoxal phosphate homeostasis protein</fullName>
        <shortName evidence="2">PLP homeostasis protein</shortName>
    </recommendedName>
</protein>
<evidence type="ECO:0000256" key="4">
    <source>
        <dbReference type="RuleBase" id="RU004514"/>
    </source>
</evidence>
<dbReference type="InterPro" id="IPR001608">
    <property type="entry name" value="Ala_racemase_N"/>
</dbReference>
<evidence type="ECO:0000313" key="7">
    <source>
        <dbReference type="Proteomes" id="UP000192708"/>
    </source>
</evidence>
<dbReference type="InterPro" id="IPR029066">
    <property type="entry name" value="PLP-binding_barrel"/>
</dbReference>
<dbReference type="PIRSF" id="PIRSF004848">
    <property type="entry name" value="YBL036c_PLPDEIII"/>
    <property type="match status" value="1"/>
</dbReference>
<dbReference type="PROSITE" id="PS01211">
    <property type="entry name" value="UPF0001"/>
    <property type="match status" value="1"/>
</dbReference>
<dbReference type="OrthoDB" id="9804072at2"/>
<evidence type="ECO:0000256" key="1">
    <source>
        <dbReference type="ARBA" id="ARBA00022898"/>
    </source>
</evidence>
<reference evidence="6 7" key="1">
    <citation type="submission" date="2017-04" db="EMBL/GenBank/DDBJ databases">
        <authorList>
            <person name="Afonso C.L."/>
            <person name="Miller P.J."/>
            <person name="Scott M.A."/>
            <person name="Spackman E."/>
            <person name="Goraichik I."/>
            <person name="Dimitrov K.M."/>
            <person name="Suarez D.L."/>
            <person name="Swayne D.E."/>
        </authorList>
    </citation>
    <scope>NUCLEOTIDE SEQUENCE [LARGE SCALE GENOMIC DNA]</scope>
    <source>
        <strain evidence="6 7">VK13</strain>
    </source>
</reference>
<proteinExistence type="inferred from homology"/>
<accession>A0A1W1YIR3</accession>
<keyword evidence="1 2" id="KW-0663">Pyridoxal phosphate</keyword>
<dbReference type="NCBIfam" id="TIGR00044">
    <property type="entry name" value="YggS family pyridoxal phosphate-dependent enzyme"/>
    <property type="match status" value="1"/>
</dbReference>
<comment type="function">
    <text evidence="2">Pyridoxal 5'-phosphate (PLP)-binding protein, which is involved in PLP homeostasis.</text>
</comment>
<comment type="cofactor">
    <cofactor evidence="3">
        <name>pyridoxal 5'-phosphate</name>
        <dbReference type="ChEBI" id="CHEBI:597326"/>
    </cofactor>
</comment>
<dbReference type="RefSeq" id="WP_084282813.1">
    <property type="nucleotide sequence ID" value="NZ_FWXJ01000003.1"/>
</dbReference>